<dbReference type="GO" id="GO:0003700">
    <property type="term" value="F:DNA-binding transcription factor activity"/>
    <property type="evidence" value="ECO:0007669"/>
    <property type="project" value="InterPro"/>
</dbReference>
<name>A0A923GHB5_9PSED</name>
<reference evidence="4 6" key="1">
    <citation type="journal article" date="2020" name="Microorganisms">
        <title>Reliable Identification of Environmental Pseudomonas Isolates Using the rpoD Gene.</title>
        <authorList>
            <consortium name="The Broad Institute Genome Sequencing Platform"/>
            <person name="Girard L."/>
            <person name="Lood C."/>
            <person name="Rokni-Zadeh H."/>
            <person name="van Noort V."/>
            <person name="Lavigne R."/>
            <person name="De Mot R."/>
        </authorList>
    </citation>
    <scope>NUCLEOTIDE SEQUENCE</scope>
    <source>
        <strain evidence="4 6">RW4S2</strain>
    </source>
</reference>
<dbReference type="SUPFAM" id="SSF46689">
    <property type="entry name" value="Homeodomain-like"/>
    <property type="match status" value="1"/>
</dbReference>
<dbReference type="Pfam" id="PF01965">
    <property type="entry name" value="DJ-1_PfpI"/>
    <property type="match status" value="1"/>
</dbReference>
<evidence type="ECO:0000256" key="2">
    <source>
        <dbReference type="ARBA" id="ARBA00023163"/>
    </source>
</evidence>
<evidence type="ECO:0000313" key="4">
    <source>
        <dbReference type="EMBL" id="MBC3471039.1"/>
    </source>
</evidence>
<evidence type="ECO:0000313" key="5">
    <source>
        <dbReference type="EMBL" id="MBV4541718.1"/>
    </source>
</evidence>
<dbReference type="EMBL" id="JABWRP010000006">
    <property type="protein sequence ID" value="MBC3471039.1"/>
    <property type="molecule type" value="Genomic_DNA"/>
</dbReference>
<reference evidence="5" key="3">
    <citation type="submission" date="2021-06" db="EMBL/GenBank/DDBJ databases">
        <title>Updating the genus Pseudomonas: Description of 43 new species and partition of the Pseudomonas putida group.</title>
        <authorList>
            <person name="Girard L."/>
            <person name="Lood C."/>
            <person name="Vandamme P."/>
            <person name="Rokni-Zadeh H."/>
            <person name="Van Noort V."/>
            <person name="Hofte M."/>
            <person name="Lavigne R."/>
            <person name="De Mot R."/>
        </authorList>
    </citation>
    <scope>NUCLEOTIDE SEQUENCE</scope>
    <source>
        <strain evidence="5">RW4S2</strain>
    </source>
</reference>
<gene>
    <name evidence="5" type="ORF">HU738_011720</name>
    <name evidence="4" type="ORF">HU738_10755</name>
</gene>
<evidence type="ECO:0000259" key="3">
    <source>
        <dbReference type="PROSITE" id="PS01124"/>
    </source>
</evidence>
<dbReference type="PROSITE" id="PS01124">
    <property type="entry name" value="HTH_ARAC_FAMILY_2"/>
    <property type="match status" value="1"/>
</dbReference>
<dbReference type="Gene3D" id="3.40.50.880">
    <property type="match status" value="1"/>
</dbReference>
<dbReference type="Proteomes" id="UP000628137">
    <property type="component" value="Unassembled WGS sequence"/>
</dbReference>
<evidence type="ECO:0000256" key="1">
    <source>
        <dbReference type="ARBA" id="ARBA00023015"/>
    </source>
</evidence>
<dbReference type="PANTHER" id="PTHR43130">
    <property type="entry name" value="ARAC-FAMILY TRANSCRIPTIONAL REGULATOR"/>
    <property type="match status" value="1"/>
</dbReference>
<keyword evidence="2" id="KW-0804">Transcription</keyword>
<dbReference type="Gene3D" id="1.10.10.60">
    <property type="entry name" value="Homeodomain-like"/>
    <property type="match status" value="1"/>
</dbReference>
<keyword evidence="1" id="KW-0805">Transcription regulation</keyword>
<evidence type="ECO:0000313" key="6">
    <source>
        <dbReference type="Proteomes" id="UP000628137"/>
    </source>
</evidence>
<dbReference type="SUPFAM" id="SSF52317">
    <property type="entry name" value="Class I glutamine amidotransferase-like"/>
    <property type="match status" value="1"/>
</dbReference>
<dbReference type="RefSeq" id="WP_186602418.1">
    <property type="nucleotide sequence ID" value="NZ_JABWRP020000007.1"/>
</dbReference>
<organism evidence="4">
    <name type="scientific">Pseudomonas vlassakiae</name>
    <dbReference type="NCBI Taxonomy" id="485888"/>
    <lineage>
        <taxon>Bacteria</taxon>
        <taxon>Pseudomonadati</taxon>
        <taxon>Pseudomonadota</taxon>
        <taxon>Gammaproteobacteria</taxon>
        <taxon>Pseudomonadales</taxon>
        <taxon>Pseudomonadaceae</taxon>
        <taxon>Pseudomonas</taxon>
    </lineage>
</organism>
<dbReference type="Pfam" id="PF12833">
    <property type="entry name" value="HTH_18"/>
    <property type="match status" value="1"/>
</dbReference>
<protein>
    <submittedName>
        <fullName evidence="4">Helix-turn-helix domain-containing protein</fullName>
    </submittedName>
</protein>
<dbReference type="SMART" id="SM00342">
    <property type="entry name" value="HTH_ARAC"/>
    <property type="match status" value="1"/>
</dbReference>
<feature type="domain" description="HTH araC/xylS-type" evidence="3">
    <location>
        <begin position="229"/>
        <end position="327"/>
    </location>
</feature>
<accession>A0A923GHB5</accession>
<dbReference type="EMBL" id="JABWRP020000007">
    <property type="protein sequence ID" value="MBV4541718.1"/>
    <property type="molecule type" value="Genomic_DNA"/>
</dbReference>
<dbReference type="PANTHER" id="PTHR43130:SF11">
    <property type="entry name" value="TRANSCRIPTIONAL REGULATORY PROTEIN"/>
    <property type="match status" value="1"/>
</dbReference>
<comment type="caution">
    <text evidence="4">The sequence shown here is derived from an EMBL/GenBank/DDBJ whole genome shotgun (WGS) entry which is preliminary data.</text>
</comment>
<reference evidence="4" key="2">
    <citation type="submission" date="2020-07" db="EMBL/GenBank/DDBJ databases">
        <authorList>
            <person name="Lood C."/>
            <person name="Girard L."/>
        </authorList>
    </citation>
    <scope>NUCLEOTIDE SEQUENCE</scope>
    <source>
        <strain evidence="4">RW4S2</strain>
    </source>
</reference>
<dbReference type="InterPro" id="IPR018060">
    <property type="entry name" value="HTH_AraC"/>
</dbReference>
<sequence>MRIQPPLDFTLVILEKAFASSVSLTLDILSTAAQLCARAGVPEPSWRVCSPSSSLVELGNGMVVNAQPLPSPQLTDASVWLVPGLGLADPDEVLSRISQPDALQASQAIARHAKRGGLIAASCSAVFLLHQAGVLAGRQVTVSWWLAPLLRTVNRQCNVQPQRMLIEDGNLITAGAAMAQADLVLYLLRRRYGVEMVDKVARVLLLDARDAQAPYVAHGLFSDGNELIARIIDLVEEALPDVPKVTELAAWLARSERTLARQVKAACGRSVQDVIQSVRLEKARRLLAGSRMSVDDIASQIGYRDATALRRLMLKYTGTTPSQFRPRQG</sequence>
<dbReference type="InterPro" id="IPR029062">
    <property type="entry name" value="Class_I_gatase-like"/>
</dbReference>
<proteinExistence type="predicted"/>
<dbReference type="InterPro" id="IPR002818">
    <property type="entry name" value="DJ-1/PfpI"/>
</dbReference>
<dbReference type="InterPro" id="IPR052158">
    <property type="entry name" value="INH-QAR"/>
</dbReference>
<keyword evidence="6" id="KW-1185">Reference proteome</keyword>
<dbReference type="AlphaFoldDB" id="A0A923GHB5"/>
<dbReference type="InterPro" id="IPR009057">
    <property type="entry name" value="Homeodomain-like_sf"/>
</dbReference>
<dbReference type="GO" id="GO:0043565">
    <property type="term" value="F:sequence-specific DNA binding"/>
    <property type="evidence" value="ECO:0007669"/>
    <property type="project" value="InterPro"/>
</dbReference>